<name>A0A392NLS7_9FABA</name>
<comment type="caution">
    <text evidence="1">The sequence shown here is derived from an EMBL/GenBank/DDBJ whole genome shotgun (WGS) entry which is preliminary data.</text>
</comment>
<keyword evidence="2" id="KW-1185">Reference proteome</keyword>
<accession>A0A392NLS7</accession>
<reference evidence="1 2" key="1">
    <citation type="journal article" date="2018" name="Front. Plant Sci.">
        <title>Red Clover (Trifolium pratense) and Zigzag Clover (T. medium) - A Picture of Genomic Similarities and Differences.</title>
        <authorList>
            <person name="Dluhosova J."/>
            <person name="Istvanek J."/>
            <person name="Nedelnik J."/>
            <person name="Repkova J."/>
        </authorList>
    </citation>
    <scope>NUCLEOTIDE SEQUENCE [LARGE SCALE GENOMIC DNA]</scope>
    <source>
        <strain evidence="2">cv. 10/8</strain>
        <tissue evidence="1">Leaf</tissue>
    </source>
</reference>
<dbReference type="AlphaFoldDB" id="A0A392NLS7"/>
<protein>
    <submittedName>
        <fullName evidence="1">Uncharacterized protein</fullName>
    </submittedName>
</protein>
<organism evidence="1 2">
    <name type="scientific">Trifolium medium</name>
    <dbReference type="NCBI Taxonomy" id="97028"/>
    <lineage>
        <taxon>Eukaryota</taxon>
        <taxon>Viridiplantae</taxon>
        <taxon>Streptophyta</taxon>
        <taxon>Embryophyta</taxon>
        <taxon>Tracheophyta</taxon>
        <taxon>Spermatophyta</taxon>
        <taxon>Magnoliopsida</taxon>
        <taxon>eudicotyledons</taxon>
        <taxon>Gunneridae</taxon>
        <taxon>Pentapetalae</taxon>
        <taxon>rosids</taxon>
        <taxon>fabids</taxon>
        <taxon>Fabales</taxon>
        <taxon>Fabaceae</taxon>
        <taxon>Papilionoideae</taxon>
        <taxon>50 kb inversion clade</taxon>
        <taxon>NPAAA clade</taxon>
        <taxon>Hologalegina</taxon>
        <taxon>IRL clade</taxon>
        <taxon>Trifolieae</taxon>
        <taxon>Trifolium</taxon>
    </lineage>
</organism>
<gene>
    <name evidence="1" type="ORF">A2U01_0021072</name>
</gene>
<dbReference type="EMBL" id="LXQA010042093">
    <property type="protein sequence ID" value="MCI00056.1"/>
    <property type="molecule type" value="Genomic_DNA"/>
</dbReference>
<evidence type="ECO:0000313" key="1">
    <source>
        <dbReference type="EMBL" id="MCI00056.1"/>
    </source>
</evidence>
<sequence>MISAIISAASFGALDDFNSAFREVGGVAQLVKLVELRVKGVGGPRVKS</sequence>
<evidence type="ECO:0000313" key="2">
    <source>
        <dbReference type="Proteomes" id="UP000265520"/>
    </source>
</evidence>
<proteinExistence type="predicted"/>
<dbReference type="Proteomes" id="UP000265520">
    <property type="component" value="Unassembled WGS sequence"/>
</dbReference>